<dbReference type="AlphaFoldDB" id="A0AA38YPM8"/>
<sequence length="92" mass="11164">MEWWDKMMFPMRTVWNGVAKRFGIRKTAGLLKLRNDVRTCEYRDVHVMWEMLNGTETELSRSPERSTGNSKKRTYWKIIEWAKRAPYLCRSF</sequence>
<keyword evidence="2" id="KW-1185">Reference proteome</keyword>
<comment type="caution">
    <text evidence="1">The sequence shown here is derived from an EMBL/GenBank/DDBJ whole genome shotgun (WGS) entry which is preliminary data.</text>
</comment>
<proteinExistence type="predicted"/>
<dbReference type="PANTHER" id="PTHR33181:SF4">
    <property type="entry name" value="OVULE PROTEIN"/>
    <property type="match status" value="1"/>
</dbReference>
<organism evidence="1 2">
    <name type="scientific">Vitis rotundifolia</name>
    <name type="common">Muscadine grape</name>
    <dbReference type="NCBI Taxonomy" id="103349"/>
    <lineage>
        <taxon>Eukaryota</taxon>
        <taxon>Viridiplantae</taxon>
        <taxon>Streptophyta</taxon>
        <taxon>Embryophyta</taxon>
        <taxon>Tracheophyta</taxon>
        <taxon>Spermatophyta</taxon>
        <taxon>Magnoliopsida</taxon>
        <taxon>eudicotyledons</taxon>
        <taxon>Gunneridae</taxon>
        <taxon>Pentapetalae</taxon>
        <taxon>rosids</taxon>
        <taxon>Vitales</taxon>
        <taxon>Vitaceae</taxon>
        <taxon>Viteae</taxon>
        <taxon>Vitis</taxon>
    </lineage>
</organism>
<dbReference type="Proteomes" id="UP001168098">
    <property type="component" value="Unassembled WGS sequence"/>
</dbReference>
<evidence type="ECO:0000313" key="1">
    <source>
        <dbReference type="EMBL" id="KAJ9674247.1"/>
    </source>
</evidence>
<protein>
    <submittedName>
        <fullName evidence="1">Uncharacterized protein</fullName>
    </submittedName>
</protein>
<name>A0AA38YPM8_VITRO</name>
<gene>
    <name evidence="1" type="ORF">PVL29_023665</name>
</gene>
<dbReference type="EMBL" id="JARBHA010000018">
    <property type="protein sequence ID" value="KAJ9674247.1"/>
    <property type="molecule type" value="Genomic_DNA"/>
</dbReference>
<evidence type="ECO:0000313" key="2">
    <source>
        <dbReference type="Proteomes" id="UP001168098"/>
    </source>
</evidence>
<accession>A0AA38YPM8</accession>
<dbReference type="PANTHER" id="PTHR33181">
    <property type="entry name" value="OS01G0778500 PROTEIN"/>
    <property type="match status" value="1"/>
</dbReference>
<reference evidence="1 2" key="1">
    <citation type="journal article" date="2023" name="BMC Biotechnol.">
        <title>Vitis rotundifolia cv Carlos genome sequencing.</title>
        <authorList>
            <person name="Huff M."/>
            <person name="Hulse-Kemp A."/>
            <person name="Scheffler B."/>
            <person name="Youngblood R."/>
            <person name="Simpson S."/>
            <person name="Babiker E."/>
            <person name="Staton M."/>
        </authorList>
    </citation>
    <scope>NUCLEOTIDE SEQUENCE [LARGE SCALE GENOMIC DNA]</scope>
    <source>
        <tissue evidence="1">Leaf</tissue>
    </source>
</reference>